<evidence type="ECO:0000313" key="3">
    <source>
        <dbReference type="EMBL" id="OXA39264.1"/>
    </source>
</evidence>
<dbReference type="EMBL" id="LNIX01000039">
    <property type="protein sequence ID" value="OXA39264.1"/>
    <property type="molecule type" value="Genomic_DNA"/>
</dbReference>
<dbReference type="InterPro" id="IPR000742">
    <property type="entry name" value="EGF"/>
</dbReference>
<organism evidence="3 4">
    <name type="scientific">Folsomia candida</name>
    <name type="common">Springtail</name>
    <dbReference type="NCBI Taxonomy" id="158441"/>
    <lineage>
        <taxon>Eukaryota</taxon>
        <taxon>Metazoa</taxon>
        <taxon>Ecdysozoa</taxon>
        <taxon>Arthropoda</taxon>
        <taxon>Hexapoda</taxon>
        <taxon>Collembola</taxon>
        <taxon>Entomobryomorpha</taxon>
        <taxon>Isotomoidea</taxon>
        <taxon>Isotomidae</taxon>
        <taxon>Proisotominae</taxon>
        <taxon>Folsomia</taxon>
    </lineage>
</organism>
<keyword evidence="4" id="KW-1185">Reference proteome</keyword>
<evidence type="ECO:0000256" key="1">
    <source>
        <dbReference type="SAM" id="SignalP"/>
    </source>
</evidence>
<sequence>MSLVEKILVGVGVWLLISFVSDGFGEGQGSLKVEGLWKRCDSVTKCSNVTICRDGICRCPNGFFGRMCEPHPPIHKIVTMEDHPWVIVNRSCLSSGNVNKTSCRSSPCYTGFLVELLHAMYQYGGRNLDNCTIQEVSAFRSNQNSNGSFTKDDVMNIVSGEVGS</sequence>
<accession>A0A226D305</accession>
<feature type="domain" description="EGF-like" evidence="2">
    <location>
        <begin position="57"/>
        <end position="68"/>
    </location>
</feature>
<evidence type="ECO:0000259" key="2">
    <source>
        <dbReference type="PROSITE" id="PS01186"/>
    </source>
</evidence>
<dbReference type="AlphaFoldDB" id="A0A226D305"/>
<proteinExistence type="predicted"/>
<feature type="signal peptide" evidence="1">
    <location>
        <begin position="1"/>
        <end position="27"/>
    </location>
</feature>
<protein>
    <submittedName>
        <fullName evidence="3">CBL-interacting protein kinase 22</fullName>
    </submittedName>
</protein>
<dbReference type="CDD" id="cd00054">
    <property type="entry name" value="EGF_CA"/>
    <property type="match status" value="1"/>
</dbReference>
<dbReference type="PROSITE" id="PS01186">
    <property type="entry name" value="EGF_2"/>
    <property type="match status" value="1"/>
</dbReference>
<evidence type="ECO:0000313" key="4">
    <source>
        <dbReference type="Proteomes" id="UP000198287"/>
    </source>
</evidence>
<keyword evidence="3" id="KW-0418">Kinase</keyword>
<gene>
    <name evidence="3" type="ORF">Fcan01_25927</name>
</gene>
<dbReference type="GO" id="GO:0016301">
    <property type="term" value="F:kinase activity"/>
    <property type="evidence" value="ECO:0007669"/>
    <property type="project" value="UniProtKB-KW"/>
</dbReference>
<name>A0A226D305_FOLCA</name>
<comment type="caution">
    <text evidence="3">The sequence shown here is derived from an EMBL/GenBank/DDBJ whole genome shotgun (WGS) entry which is preliminary data.</text>
</comment>
<dbReference type="Proteomes" id="UP000198287">
    <property type="component" value="Unassembled WGS sequence"/>
</dbReference>
<dbReference type="Gene3D" id="3.40.190.10">
    <property type="entry name" value="Periplasmic binding protein-like II"/>
    <property type="match status" value="1"/>
</dbReference>
<feature type="chain" id="PRO_5012149556" evidence="1">
    <location>
        <begin position="28"/>
        <end position="164"/>
    </location>
</feature>
<dbReference type="OrthoDB" id="5984008at2759"/>
<keyword evidence="3" id="KW-0808">Transferase</keyword>
<keyword evidence="1" id="KW-0732">Signal</keyword>
<reference evidence="3 4" key="1">
    <citation type="submission" date="2015-12" db="EMBL/GenBank/DDBJ databases">
        <title>The genome of Folsomia candida.</title>
        <authorList>
            <person name="Faddeeva A."/>
            <person name="Derks M.F."/>
            <person name="Anvar Y."/>
            <person name="Smit S."/>
            <person name="Van Straalen N."/>
            <person name="Roelofs D."/>
        </authorList>
    </citation>
    <scope>NUCLEOTIDE SEQUENCE [LARGE SCALE GENOMIC DNA]</scope>
    <source>
        <strain evidence="3 4">VU population</strain>
        <tissue evidence="3">Whole body</tissue>
    </source>
</reference>